<evidence type="ECO:0000256" key="4">
    <source>
        <dbReference type="RuleBase" id="RU003915"/>
    </source>
</evidence>
<dbReference type="EC" id="5.2.1.8" evidence="4"/>
<dbReference type="Gene3D" id="3.10.50.40">
    <property type="match status" value="1"/>
</dbReference>
<dbReference type="InterPro" id="IPR046357">
    <property type="entry name" value="PPIase_dom_sf"/>
</dbReference>
<dbReference type="PROSITE" id="PS51257">
    <property type="entry name" value="PROKAR_LIPOPROTEIN"/>
    <property type="match status" value="1"/>
</dbReference>
<sequence length="208" mass="22961">MKNFTKIFFGMLAMIIALASCSKSDDFSKLAEEQRIKDSIENARIQNLLKEQAPQLKSFAIKNFTNPKLDTATGIWYDLIAEGEEASYTYQFYSNGTLIFPTVVTKYKVNLLNGADKGVLVDESKEDSPATFTLNGVISAWKIAFFPKKMSFQGREANIGGLTAKGLKKGGKIKFVAPSPFGYDQVTKDKVPANSPLYSEIEVVSISN</sequence>
<evidence type="ECO:0000256" key="5">
    <source>
        <dbReference type="SAM" id="SignalP"/>
    </source>
</evidence>
<dbReference type="GO" id="GO:0003755">
    <property type="term" value="F:peptidyl-prolyl cis-trans isomerase activity"/>
    <property type="evidence" value="ECO:0007669"/>
    <property type="project" value="UniProtKB-EC"/>
</dbReference>
<dbReference type="Proteomes" id="UP001597509">
    <property type="component" value="Unassembled WGS sequence"/>
</dbReference>
<dbReference type="PROSITE" id="PS50059">
    <property type="entry name" value="FKBP_PPIASE"/>
    <property type="match status" value="1"/>
</dbReference>
<feature type="chain" id="PRO_5047542176" description="Peptidyl-prolyl cis-trans isomerase" evidence="5">
    <location>
        <begin position="20"/>
        <end position="208"/>
    </location>
</feature>
<evidence type="ECO:0000256" key="2">
    <source>
        <dbReference type="ARBA" id="ARBA00023110"/>
    </source>
</evidence>
<accession>A0ABW5Z0R9</accession>
<dbReference type="Pfam" id="PF00254">
    <property type="entry name" value="FKBP_C"/>
    <property type="match status" value="1"/>
</dbReference>
<name>A0ABW5Z0R9_9SPHI</name>
<evidence type="ECO:0000256" key="3">
    <source>
        <dbReference type="PROSITE-ProRule" id="PRU00277"/>
    </source>
</evidence>
<protein>
    <recommendedName>
        <fullName evidence="4">Peptidyl-prolyl cis-trans isomerase</fullName>
        <ecNumber evidence="4">5.2.1.8</ecNumber>
    </recommendedName>
</protein>
<keyword evidence="8" id="KW-1185">Reference proteome</keyword>
<proteinExistence type="inferred from homology"/>
<reference evidence="8" key="1">
    <citation type="journal article" date="2019" name="Int. J. Syst. Evol. Microbiol.">
        <title>The Global Catalogue of Microorganisms (GCM) 10K type strain sequencing project: providing services to taxonomists for standard genome sequencing and annotation.</title>
        <authorList>
            <consortium name="The Broad Institute Genomics Platform"/>
            <consortium name="The Broad Institute Genome Sequencing Center for Infectious Disease"/>
            <person name="Wu L."/>
            <person name="Ma J."/>
        </authorList>
    </citation>
    <scope>NUCLEOTIDE SEQUENCE [LARGE SCALE GENOMIC DNA]</scope>
    <source>
        <strain evidence="8">KCTC 22209</strain>
    </source>
</reference>
<dbReference type="RefSeq" id="WP_380923291.1">
    <property type="nucleotide sequence ID" value="NZ_JBHUPE010000011.1"/>
</dbReference>
<feature type="domain" description="PPIase FKBP-type" evidence="6">
    <location>
        <begin position="100"/>
        <end position="207"/>
    </location>
</feature>
<feature type="signal peptide" evidence="5">
    <location>
        <begin position="1"/>
        <end position="19"/>
    </location>
</feature>
<keyword evidence="3 4" id="KW-0413">Isomerase</keyword>
<gene>
    <name evidence="7" type="ORF">ACFS6I_20155</name>
</gene>
<dbReference type="EMBL" id="JBHUPE010000011">
    <property type="protein sequence ID" value="MFD2906252.1"/>
    <property type="molecule type" value="Genomic_DNA"/>
</dbReference>
<evidence type="ECO:0000313" key="8">
    <source>
        <dbReference type="Proteomes" id="UP001597509"/>
    </source>
</evidence>
<keyword evidence="5" id="KW-0732">Signal</keyword>
<comment type="caution">
    <text evidence="7">The sequence shown here is derived from an EMBL/GenBank/DDBJ whole genome shotgun (WGS) entry which is preliminary data.</text>
</comment>
<dbReference type="SUPFAM" id="SSF54534">
    <property type="entry name" value="FKBP-like"/>
    <property type="match status" value="1"/>
</dbReference>
<evidence type="ECO:0000256" key="1">
    <source>
        <dbReference type="ARBA" id="ARBA00000971"/>
    </source>
</evidence>
<comment type="similarity">
    <text evidence="4">Belongs to the FKBP-type PPIase family.</text>
</comment>
<comment type="catalytic activity">
    <reaction evidence="1 3 4">
        <text>[protein]-peptidylproline (omega=180) = [protein]-peptidylproline (omega=0)</text>
        <dbReference type="Rhea" id="RHEA:16237"/>
        <dbReference type="Rhea" id="RHEA-COMP:10747"/>
        <dbReference type="Rhea" id="RHEA-COMP:10748"/>
        <dbReference type="ChEBI" id="CHEBI:83833"/>
        <dbReference type="ChEBI" id="CHEBI:83834"/>
        <dbReference type="EC" id="5.2.1.8"/>
    </reaction>
</comment>
<dbReference type="InterPro" id="IPR001179">
    <property type="entry name" value="PPIase_FKBP_dom"/>
</dbReference>
<evidence type="ECO:0000259" key="6">
    <source>
        <dbReference type="PROSITE" id="PS50059"/>
    </source>
</evidence>
<keyword evidence="2 3" id="KW-0697">Rotamase</keyword>
<organism evidence="7 8">
    <name type="scientific">Sphingobacterium anhuiense</name>
    <dbReference type="NCBI Taxonomy" id="493780"/>
    <lineage>
        <taxon>Bacteria</taxon>
        <taxon>Pseudomonadati</taxon>
        <taxon>Bacteroidota</taxon>
        <taxon>Sphingobacteriia</taxon>
        <taxon>Sphingobacteriales</taxon>
        <taxon>Sphingobacteriaceae</taxon>
        <taxon>Sphingobacterium</taxon>
    </lineage>
</organism>
<evidence type="ECO:0000313" key="7">
    <source>
        <dbReference type="EMBL" id="MFD2906252.1"/>
    </source>
</evidence>